<feature type="compositionally biased region" description="Polar residues" evidence="1">
    <location>
        <begin position="299"/>
        <end position="312"/>
    </location>
</feature>
<name>A0A0D0BZ88_9AGAR</name>
<feature type="region of interest" description="Disordered" evidence="1">
    <location>
        <begin position="126"/>
        <end position="199"/>
    </location>
</feature>
<feature type="compositionally biased region" description="Low complexity" evidence="1">
    <location>
        <begin position="126"/>
        <end position="140"/>
    </location>
</feature>
<proteinExistence type="predicted"/>
<evidence type="ECO:0000313" key="2">
    <source>
        <dbReference type="EMBL" id="KIK55224.1"/>
    </source>
</evidence>
<dbReference type="AlphaFoldDB" id="A0A0D0BZ88"/>
<keyword evidence="3" id="KW-1185">Reference proteome</keyword>
<protein>
    <submittedName>
        <fullName evidence="2">Uncharacterized protein</fullName>
    </submittedName>
</protein>
<evidence type="ECO:0000313" key="3">
    <source>
        <dbReference type="Proteomes" id="UP000053593"/>
    </source>
</evidence>
<reference evidence="2 3" key="1">
    <citation type="submission" date="2014-04" db="EMBL/GenBank/DDBJ databases">
        <title>Evolutionary Origins and Diversification of the Mycorrhizal Mutualists.</title>
        <authorList>
            <consortium name="DOE Joint Genome Institute"/>
            <consortium name="Mycorrhizal Genomics Consortium"/>
            <person name="Kohler A."/>
            <person name="Kuo A."/>
            <person name="Nagy L.G."/>
            <person name="Floudas D."/>
            <person name="Copeland A."/>
            <person name="Barry K.W."/>
            <person name="Cichocki N."/>
            <person name="Veneault-Fourrey C."/>
            <person name="LaButti K."/>
            <person name="Lindquist E.A."/>
            <person name="Lipzen A."/>
            <person name="Lundell T."/>
            <person name="Morin E."/>
            <person name="Murat C."/>
            <person name="Riley R."/>
            <person name="Ohm R."/>
            <person name="Sun H."/>
            <person name="Tunlid A."/>
            <person name="Henrissat B."/>
            <person name="Grigoriev I.V."/>
            <person name="Hibbett D.S."/>
            <person name="Martin F."/>
        </authorList>
    </citation>
    <scope>NUCLEOTIDE SEQUENCE [LARGE SCALE GENOMIC DNA]</scope>
    <source>
        <strain evidence="2 3">FD-317 M1</strain>
    </source>
</reference>
<dbReference type="EMBL" id="KN834808">
    <property type="protein sequence ID" value="KIK55224.1"/>
    <property type="molecule type" value="Genomic_DNA"/>
</dbReference>
<organism evidence="2 3">
    <name type="scientific">Collybiopsis luxurians FD-317 M1</name>
    <dbReference type="NCBI Taxonomy" id="944289"/>
    <lineage>
        <taxon>Eukaryota</taxon>
        <taxon>Fungi</taxon>
        <taxon>Dikarya</taxon>
        <taxon>Basidiomycota</taxon>
        <taxon>Agaricomycotina</taxon>
        <taxon>Agaricomycetes</taxon>
        <taxon>Agaricomycetidae</taxon>
        <taxon>Agaricales</taxon>
        <taxon>Marasmiineae</taxon>
        <taxon>Omphalotaceae</taxon>
        <taxon>Collybiopsis</taxon>
        <taxon>Collybiopsis luxurians</taxon>
    </lineage>
</organism>
<gene>
    <name evidence="2" type="ORF">GYMLUDRAFT_62668</name>
</gene>
<feature type="region of interest" description="Disordered" evidence="1">
    <location>
        <begin position="1"/>
        <end position="74"/>
    </location>
</feature>
<dbReference type="HOGENOM" id="CLU_744051_0_0_1"/>
<feature type="compositionally biased region" description="Polar residues" evidence="1">
    <location>
        <begin position="1"/>
        <end position="10"/>
    </location>
</feature>
<accession>A0A0D0BZ88</accession>
<dbReference type="Proteomes" id="UP000053593">
    <property type="component" value="Unassembled WGS sequence"/>
</dbReference>
<sequence>MAHTINSPKNTPARSRAPARRSPRKLTNSSVRSSSQKGPGRTSPLKPPNCVVQSNPRNPVNAVEATSKRGKPRHCQKCDGNPLITSPDCKHSKIYMDLFCSLEKRGIVVSHGTSFPHLQALRANNTPTTASNAQTSAQTNEPWAAPPSTGGPNLAQAAPSLLPSSRGVQAYGNHPFGPDLSVMSRSPGFSPSQGPPPAEPSIFVDILGHGLRPSTPLCENVDDLAFFTRPAPIDGFQVNTNPLAITGLNSVPILGAEILTHSPLPPSSPSISLPAFESNSVTNSDSYLVTNTPLPPSSPATISLVSPESTPSRPKCAN</sequence>
<feature type="compositionally biased region" description="Polar residues" evidence="1">
    <location>
        <begin position="25"/>
        <end position="37"/>
    </location>
</feature>
<feature type="region of interest" description="Disordered" evidence="1">
    <location>
        <begin position="287"/>
        <end position="318"/>
    </location>
</feature>
<evidence type="ECO:0000256" key="1">
    <source>
        <dbReference type="SAM" id="MobiDB-lite"/>
    </source>
</evidence>